<dbReference type="Proteomes" id="UP000679071">
    <property type="component" value="Segment"/>
</dbReference>
<protein>
    <submittedName>
        <fullName evidence="2">GrBNV gp81-like protein-like protein</fullName>
    </submittedName>
</protein>
<evidence type="ECO:0000256" key="1">
    <source>
        <dbReference type="SAM" id="MobiDB-lite"/>
    </source>
</evidence>
<feature type="region of interest" description="Disordered" evidence="1">
    <location>
        <begin position="46"/>
        <end position="74"/>
    </location>
</feature>
<proteinExistence type="predicted"/>
<dbReference type="RefSeq" id="YP_010797679.1">
    <property type="nucleotide sequence ID" value="NC_076232.1"/>
</dbReference>
<dbReference type="GeneID" id="80535657"/>
<feature type="compositionally biased region" description="Polar residues" evidence="1">
    <location>
        <begin position="251"/>
        <end position="261"/>
    </location>
</feature>
<evidence type="ECO:0000313" key="2">
    <source>
        <dbReference type="EMBL" id="AYP97942.1"/>
    </source>
</evidence>
<dbReference type="EMBL" id="MG969167">
    <property type="protein sequence ID" value="AYP97942.1"/>
    <property type="molecule type" value="Genomic_DNA"/>
</dbReference>
<dbReference type="KEGG" id="vg:80535657"/>
<feature type="region of interest" description="Disordered" evidence="1">
    <location>
        <begin position="235"/>
        <end position="261"/>
    </location>
</feature>
<organism evidence="2 3">
    <name type="scientific">Mauternbach virus</name>
    <dbReference type="NCBI Taxonomy" id="2486603"/>
    <lineage>
        <taxon>Viruses</taxon>
        <taxon>Viruses incertae sedis</taxon>
        <taxon>Naldaviricetes</taxon>
        <taxon>Lefavirales</taxon>
        <taxon>Nudiviridae</taxon>
        <taxon>Alphanudivirus</taxon>
        <taxon>Alphanudivirus quartudromelanogasteris</taxon>
    </lineage>
</organism>
<sequence length="302" mass="33466">MLITIDSNIDNMAKAIAGKLIIPAKLWCTALNKCSLNNIKSHEDINKSNAQPSISKSQTSNPSQARSHSDEQNHTCPVKYAKNTALGNAKIETRQYNKRNVFYNTPISLADDIKPYKFNLESNGMFFVYLDSTKQELAYNRILNNLKNIPNPILLLNSRMPTNTLSSPIAYIIDTGNCDLQNIADLISTIVSTHMFVGRRVGQQEMLLMCQPTKNKPSRLNLNLTAIPQSLSSSISTVTAPPPPLSSSSSRQYISNRPTSTATALVKQTNASTKPEVYDIYDVLDPKTTNNLSEIDDCHECL</sequence>
<reference evidence="3" key="1">
    <citation type="submission" date="2018-02" db="EMBL/GenBank/DDBJ databases">
        <title>A New Nudivirus from Drosophila melanogaster.</title>
        <authorList>
            <consortium name="DrosEU"/>
            <person name="Obbard D.J."/>
            <person name="Staubach F."/>
            <person name="Betancourt A."/>
        </authorList>
    </citation>
    <scope>NUCLEOTIDE SEQUENCE [LARGE SCALE GENOMIC DNA]</scope>
</reference>
<keyword evidence="3" id="KW-1185">Reference proteome</keyword>
<evidence type="ECO:0000313" key="3">
    <source>
        <dbReference type="Proteomes" id="UP000679071"/>
    </source>
</evidence>
<feature type="compositionally biased region" description="Polar residues" evidence="1">
    <location>
        <begin position="47"/>
        <end position="66"/>
    </location>
</feature>
<accession>A0A3G3E646</accession>
<name>A0A3G3E646_9VIRU</name>